<dbReference type="AlphaFoldDB" id="A0A1G6ZEI6"/>
<evidence type="ECO:0000313" key="1">
    <source>
        <dbReference type="EMBL" id="SDE01039.1"/>
    </source>
</evidence>
<organism evidence="1 3">
    <name type="scientific">Riemerella columbipharyngis</name>
    <dbReference type="NCBI Taxonomy" id="1071918"/>
    <lineage>
        <taxon>Bacteria</taxon>
        <taxon>Pseudomonadati</taxon>
        <taxon>Bacteroidota</taxon>
        <taxon>Flavobacteriia</taxon>
        <taxon>Flavobacteriales</taxon>
        <taxon>Weeksellaceae</taxon>
        <taxon>Riemerella</taxon>
    </lineage>
</organism>
<accession>A0A1G6ZEI6</accession>
<proteinExistence type="predicted"/>
<dbReference type="Proteomes" id="UP000198517">
    <property type="component" value="Unassembled WGS sequence"/>
</dbReference>
<dbReference type="STRING" id="1071918.SAMN05421544_10257"/>
<name>A0A1G6ZEI6_9FLAO</name>
<dbReference type="EMBL" id="FNAS01000002">
    <property type="protein sequence ID" value="SDE01335.1"/>
    <property type="molecule type" value="Genomic_DNA"/>
</dbReference>
<evidence type="ECO:0000313" key="2">
    <source>
        <dbReference type="EMBL" id="SDE01335.1"/>
    </source>
</evidence>
<dbReference type="EMBL" id="FNAS01000002">
    <property type="protein sequence ID" value="SDE01039.1"/>
    <property type="molecule type" value="Genomic_DNA"/>
</dbReference>
<reference evidence="1 3" key="1">
    <citation type="submission" date="2016-10" db="EMBL/GenBank/DDBJ databases">
        <authorList>
            <person name="de Groot N.N."/>
        </authorList>
    </citation>
    <scope>NUCLEOTIDE SEQUENCE [LARGE SCALE GENOMIC DNA]</scope>
    <source>
        <strain evidence="1 3">DSM 24015</strain>
    </source>
</reference>
<gene>
    <name evidence="1" type="ORF">SAMN05421544_10257</name>
    <name evidence="2" type="ORF">SAMN05421544_10267</name>
</gene>
<protein>
    <submittedName>
        <fullName evidence="1">Uncharacterized protein</fullName>
    </submittedName>
</protein>
<evidence type="ECO:0000313" key="3">
    <source>
        <dbReference type="Proteomes" id="UP000198517"/>
    </source>
</evidence>
<sequence length="180" mass="20602">MFQFYSSALLYGGYMVFALVCELCRATASARVTQSSTSLRPCVCFHPLCHILRLTRWHSTPLRCVYCTAYCFGVPLCRAGSHKLFMRSPLRAYAHRRGISVSWLVTTALKSFRTSHYTPALCTHCHPANNWGHFFPQPQKSQQRKKTPPLLSHWVAVKGTHNPRIRERSSPKKTKFFLGI</sequence>
<keyword evidence="3" id="KW-1185">Reference proteome</keyword>